<dbReference type="Proteomes" id="UP000695022">
    <property type="component" value="Unplaced"/>
</dbReference>
<dbReference type="Gene3D" id="2.60.40.10">
    <property type="entry name" value="Immunoglobulins"/>
    <property type="match status" value="1"/>
</dbReference>
<evidence type="ECO:0000259" key="4">
    <source>
        <dbReference type="PROSITE" id="PS50853"/>
    </source>
</evidence>
<accession>A0ABM1EHG7</accession>
<evidence type="ECO:0000256" key="2">
    <source>
        <dbReference type="SAM" id="MobiDB-lite"/>
    </source>
</evidence>
<dbReference type="InterPro" id="IPR050617">
    <property type="entry name" value="E3_ligase_FN3/SPRY"/>
</dbReference>
<dbReference type="SMART" id="SM00449">
    <property type="entry name" value="SPRY"/>
    <property type="match status" value="1"/>
</dbReference>
<name>A0ABM1EHG7_PRICU</name>
<dbReference type="Pfam" id="PF00041">
    <property type="entry name" value="fn3"/>
    <property type="match status" value="1"/>
</dbReference>
<dbReference type="CDD" id="cd12889">
    <property type="entry name" value="SPRY_PRY_TRIM67_9"/>
    <property type="match status" value="1"/>
</dbReference>
<feature type="compositionally biased region" description="Polar residues" evidence="2">
    <location>
        <begin position="307"/>
        <end position="316"/>
    </location>
</feature>
<evidence type="ECO:0000313" key="5">
    <source>
        <dbReference type="Proteomes" id="UP000695022"/>
    </source>
</evidence>
<feature type="domain" description="B30.2/SPRY" evidence="3">
    <location>
        <begin position="116"/>
        <end position="301"/>
    </location>
</feature>
<dbReference type="InterPro" id="IPR036116">
    <property type="entry name" value="FN3_sf"/>
</dbReference>
<dbReference type="GeneID" id="106812311"/>
<reference evidence="6" key="1">
    <citation type="submission" date="2025-08" db="UniProtKB">
        <authorList>
            <consortium name="RefSeq"/>
        </authorList>
    </citation>
    <scope>IDENTIFICATION</scope>
</reference>
<sequence>MAGTFAVIFDTPICKLNRKFGPNNHDSCGECGWQVRWAFGVPGAPGIIPEECSAENNSVTIAWQPHSQSYVEGNVLEIDDGNNGPYRVVYCGKETICTIDGLHFNSMYNARVKSYNSAGEGPYSECIALQTAEVAWFMLDVTDSHPDLVFSNDNQTVTCNSYDDRVVLGNIGFSKGVHYWEVTIDRYDNHPDPAFGVARFDVTKDAMLGKDDKGWSMYIDSKRSWFIHNNQHSARTDGGVDSGAGCVVGVLLDLERHTLAFYVNDEPHGPVAFSDLHGVFYPAISLNRNVTMTMHTGLDPPTDTEGSESSGISTMQ</sequence>
<dbReference type="RefSeq" id="XP_014671638.1">
    <property type="nucleotide sequence ID" value="XM_014816152.1"/>
</dbReference>
<dbReference type="PANTHER" id="PTHR24099">
    <property type="entry name" value="E3 UBIQUITIN-PROTEIN LIGASE TRIM36-RELATED"/>
    <property type="match status" value="1"/>
</dbReference>
<dbReference type="SUPFAM" id="SSF49265">
    <property type="entry name" value="Fibronectin type III"/>
    <property type="match status" value="1"/>
</dbReference>
<dbReference type="CDD" id="cd00063">
    <property type="entry name" value="FN3"/>
    <property type="match status" value="1"/>
</dbReference>
<dbReference type="InterPro" id="IPR001870">
    <property type="entry name" value="B30.2/SPRY"/>
</dbReference>
<organism evidence="5 6">
    <name type="scientific">Priapulus caudatus</name>
    <name type="common">Priapulid worm</name>
    <dbReference type="NCBI Taxonomy" id="37621"/>
    <lineage>
        <taxon>Eukaryota</taxon>
        <taxon>Metazoa</taxon>
        <taxon>Ecdysozoa</taxon>
        <taxon>Scalidophora</taxon>
        <taxon>Priapulida</taxon>
        <taxon>Priapulimorpha</taxon>
        <taxon>Priapulimorphida</taxon>
        <taxon>Priapulidae</taxon>
        <taxon>Priapulus</taxon>
    </lineage>
</organism>
<dbReference type="InterPro" id="IPR013783">
    <property type="entry name" value="Ig-like_fold"/>
</dbReference>
<dbReference type="SMART" id="SM00060">
    <property type="entry name" value="FN3"/>
    <property type="match status" value="1"/>
</dbReference>
<evidence type="ECO:0000259" key="3">
    <source>
        <dbReference type="PROSITE" id="PS50188"/>
    </source>
</evidence>
<evidence type="ECO:0000256" key="1">
    <source>
        <dbReference type="ARBA" id="ARBA00023054"/>
    </source>
</evidence>
<evidence type="ECO:0000313" key="6">
    <source>
        <dbReference type="RefSeq" id="XP_014671638.1"/>
    </source>
</evidence>
<dbReference type="Pfam" id="PF00622">
    <property type="entry name" value="SPRY"/>
    <property type="match status" value="1"/>
</dbReference>
<dbReference type="InterPro" id="IPR003961">
    <property type="entry name" value="FN3_dom"/>
</dbReference>
<dbReference type="PROSITE" id="PS50188">
    <property type="entry name" value="B302_SPRY"/>
    <property type="match status" value="1"/>
</dbReference>
<keyword evidence="5" id="KW-1185">Reference proteome</keyword>
<dbReference type="SUPFAM" id="SSF49899">
    <property type="entry name" value="Concanavalin A-like lectins/glucanases"/>
    <property type="match status" value="1"/>
</dbReference>
<dbReference type="InterPro" id="IPR013320">
    <property type="entry name" value="ConA-like_dom_sf"/>
</dbReference>
<proteinExistence type="predicted"/>
<dbReference type="InterPro" id="IPR003877">
    <property type="entry name" value="SPRY_dom"/>
</dbReference>
<gene>
    <name evidence="6" type="primary">LOC106812311</name>
</gene>
<feature type="region of interest" description="Disordered" evidence="2">
    <location>
        <begin position="295"/>
        <end position="316"/>
    </location>
</feature>
<protein>
    <submittedName>
        <fullName evidence="6">E3 ubiquitin-protein ligase TRIM9-like</fullName>
    </submittedName>
</protein>
<dbReference type="Gene3D" id="2.60.120.920">
    <property type="match status" value="1"/>
</dbReference>
<dbReference type="PROSITE" id="PS50853">
    <property type="entry name" value="FN3"/>
    <property type="match status" value="1"/>
</dbReference>
<dbReference type="InterPro" id="IPR043136">
    <property type="entry name" value="B30.2/SPRY_sf"/>
</dbReference>
<feature type="domain" description="Fibronectin type-III" evidence="4">
    <location>
        <begin position="41"/>
        <end position="134"/>
    </location>
</feature>
<dbReference type="PANTHER" id="PTHR24099:SF15">
    <property type="entry name" value="E3 UBIQUITIN-PROTEIN LIGASE TRIM9"/>
    <property type="match status" value="1"/>
</dbReference>
<keyword evidence="1" id="KW-0175">Coiled coil</keyword>